<dbReference type="WBParaSite" id="ES5_v2.g15861.t1">
    <property type="protein sequence ID" value="ES5_v2.g15861.t1"/>
    <property type="gene ID" value="ES5_v2.g15861"/>
</dbReference>
<dbReference type="Proteomes" id="UP000887579">
    <property type="component" value="Unplaced"/>
</dbReference>
<evidence type="ECO:0000313" key="1">
    <source>
        <dbReference type="Proteomes" id="UP000887579"/>
    </source>
</evidence>
<proteinExistence type="predicted"/>
<accession>A0AC34FEL5</accession>
<name>A0AC34FEL5_9BILA</name>
<evidence type="ECO:0000313" key="2">
    <source>
        <dbReference type="WBParaSite" id="ES5_v2.g15861.t1"/>
    </source>
</evidence>
<sequence length="624" mass="72660">MAEAHWVYNPFDTHYHDPKTRNTQVVNKRISESYAFKTRPEYFDYIRRPISETNLEHSLQDRIYWESSASELASAATLLPSYPPQYVPCYPSNAEQIIRTSYLGRYTDSATWYFNANFSKDNFTVKYIIREIDLVGMHRMAKEKDAASIELVKDLYFLYFFRHRNLLHALFTYCEPQIFRMNTAFYRYLRLSEIAKKFQLSRTYSTCPSSAYISMCLLRALSFLHAQNVAHQNVNIQSVFVDFRGNAMLGEFKHVQVLSGNNPAELREGKGADIFGVGITLLDYILGNEAIFDIFPNPSSLNGFKSLFDKLVDMAPLRSTWKPEYARVVREITSYMNLRSILWEFINECTQTAENAPSADWLMDNHPFFKYYTADESFKIYRKMFVDKIFGSNLQIRPLLNPTKVSNKWQALSVNRLVKSFGKAPKPFEGHLPSTEYEFKKIFPDYVPQFQFKNDSSISVVFILHCDFYNPPARLEGQFFVGDEFSLYKMLIGLLELRVLNYIKHINSTKNPKWDYVNSPGQLFFPWDIFRLRASLDSMLTDATAHTTFVLSMFVAHSEVSLTRTFESDQETGIIKKTRSFILCKHKSKLSRTIEIQMKAMRTDLIAVADIELNEYIKTGRIDL</sequence>
<protein>
    <submittedName>
        <fullName evidence="2">Protein kinase domain-containing protein</fullName>
    </submittedName>
</protein>
<reference evidence="2" key="1">
    <citation type="submission" date="2022-11" db="UniProtKB">
        <authorList>
            <consortium name="WormBaseParasite"/>
        </authorList>
    </citation>
    <scope>IDENTIFICATION</scope>
</reference>
<organism evidence="1 2">
    <name type="scientific">Panagrolaimus sp. ES5</name>
    <dbReference type="NCBI Taxonomy" id="591445"/>
    <lineage>
        <taxon>Eukaryota</taxon>
        <taxon>Metazoa</taxon>
        <taxon>Ecdysozoa</taxon>
        <taxon>Nematoda</taxon>
        <taxon>Chromadorea</taxon>
        <taxon>Rhabditida</taxon>
        <taxon>Tylenchina</taxon>
        <taxon>Panagrolaimomorpha</taxon>
        <taxon>Panagrolaimoidea</taxon>
        <taxon>Panagrolaimidae</taxon>
        <taxon>Panagrolaimus</taxon>
    </lineage>
</organism>